<evidence type="ECO:0000313" key="1">
    <source>
        <dbReference type="EMBL" id="ETW86291.1"/>
    </source>
</evidence>
<dbReference type="Proteomes" id="UP000030671">
    <property type="component" value="Unassembled WGS sequence"/>
</dbReference>
<dbReference type="AlphaFoldDB" id="W4KMN7"/>
<dbReference type="HOGENOM" id="CLU_3143249_0_0_1"/>
<dbReference type="InParanoid" id="W4KMN7"/>
<dbReference type="KEGG" id="hir:HETIRDRAFT_167504"/>
<evidence type="ECO:0000313" key="2">
    <source>
        <dbReference type="Proteomes" id="UP000030671"/>
    </source>
</evidence>
<keyword evidence="2" id="KW-1185">Reference proteome</keyword>
<sequence length="49" mass="5399">MIVEGGAHSSFVRILDEDMQHGMCADQSRSFAVASQVLRSERSTRTVTT</sequence>
<name>W4KMN7_HETIT</name>
<dbReference type="RefSeq" id="XP_009543046.1">
    <property type="nucleotide sequence ID" value="XM_009544751.1"/>
</dbReference>
<protein>
    <submittedName>
        <fullName evidence="1">Uncharacterized protein</fullName>
    </submittedName>
</protein>
<organism evidence="1 2">
    <name type="scientific">Heterobasidion irregulare (strain TC 32-1)</name>
    <dbReference type="NCBI Taxonomy" id="747525"/>
    <lineage>
        <taxon>Eukaryota</taxon>
        <taxon>Fungi</taxon>
        <taxon>Dikarya</taxon>
        <taxon>Basidiomycota</taxon>
        <taxon>Agaricomycotina</taxon>
        <taxon>Agaricomycetes</taxon>
        <taxon>Russulales</taxon>
        <taxon>Bondarzewiaceae</taxon>
        <taxon>Heterobasidion</taxon>
        <taxon>Heterobasidion annosum species complex</taxon>
    </lineage>
</organism>
<gene>
    <name evidence="1" type="ORF">HETIRDRAFT_167504</name>
</gene>
<dbReference type="EMBL" id="KI925455">
    <property type="protein sequence ID" value="ETW86291.1"/>
    <property type="molecule type" value="Genomic_DNA"/>
</dbReference>
<accession>W4KMN7</accession>
<dbReference type="GeneID" id="20668120"/>
<proteinExistence type="predicted"/>
<reference evidence="1 2" key="1">
    <citation type="journal article" date="2012" name="New Phytol.">
        <title>Insight into trade-off between wood decay and parasitism from the genome of a fungal forest pathogen.</title>
        <authorList>
            <person name="Olson A."/>
            <person name="Aerts A."/>
            <person name="Asiegbu F."/>
            <person name="Belbahri L."/>
            <person name="Bouzid O."/>
            <person name="Broberg A."/>
            <person name="Canback B."/>
            <person name="Coutinho P.M."/>
            <person name="Cullen D."/>
            <person name="Dalman K."/>
            <person name="Deflorio G."/>
            <person name="van Diepen L.T."/>
            <person name="Dunand C."/>
            <person name="Duplessis S."/>
            <person name="Durling M."/>
            <person name="Gonthier P."/>
            <person name="Grimwood J."/>
            <person name="Fossdal C.G."/>
            <person name="Hansson D."/>
            <person name="Henrissat B."/>
            <person name="Hietala A."/>
            <person name="Himmelstrand K."/>
            <person name="Hoffmeister D."/>
            <person name="Hogberg N."/>
            <person name="James T.Y."/>
            <person name="Karlsson M."/>
            <person name="Kohler A."/>
            <person name="Kues U."/>
            <person name="Lee Y.H."/>
            <person name="Lin Y.C."/>
            <person name="Lind M."/>
            <person name="Lindquist E."/>
            <person name="Lombard V."/>
            <person name="Lucas S."/>
            <person name="Lunden K."/>
            <person name="Morin E."/>
            <person name="Murat C."/>
            <person name="Park J."/>
            <person name="Raffaello T."/>
            <person name="Rouze P."/>
            <person name="Salamov A."/>
            <person name="Schmutz J."/>
            <person name="Solheim H."/>
            <person name="Stahlberg J."/>
            <person name="Velez H."/>
            <person name="de Vries R.P."/>
            <person name="Wiebenga A."/>
            <person name="Woodward S."/>
            <person name="Yakovlev I."/>
            <person name="Garbelotto M."/>
            <person name="Martin F."/>
            <person name="Grigoriev I.V."/>
            <person name="Stenlid J."/>
        </authorList>
    </citation>
    <scope>NUCLEOTIDE SEQUENCE [LARGE SCALE GENOMIC DNA]</scope>
    <source>
        <strain evidence="1 2">TC 32-1</strain>
    </source>
</reference>